<keyword evidence="1" id="KW-0479">Metal-binding</keyword>
<evidence type="ECO:0000259" key="5">
    <source>
        <dbReference type="SMART" id="SM00305"/>
    </source>
</evidence>
<evidence type="ECO:0000259" key="6">
    <source>
        <dbReference type="SMART" id="SM00306"/>
    </source>
</evidence>
<dbReference type="Proteomes" id="UP000199501">
    <property type="component" value="Unassembled WGS sequence"/>
</dbReference>
<dbReference type="AlphaFoldDB" id="A0A1G6KND0"/>
<feature type="domain" description="Hint" evidence="5">
    <location>
        <begin position="326"/>
        <end position="370"/>
    </location>
</feature>
<dbReference type="EMBL" id="FMZZ01000001">
    <property type="protein sequence ID" value="SDC32483.1"/>
    <property type="molecule type" value="Genomic_DNA"/>
</dbReference>
<evidence type="ECO:0000256" key="2">
    <source>
        <dbReference type="ARBA" id="ARBA00023004"/>
    </source>
</evidence>
<accession>A0A1G6KND0</accession>
<evidence type="ECO:0000256" key="1">
    <source>
        <dbReference type="ARBA" id="ARBA00022723"/>
    </source>
</evidence>
<feature type="compositionally biased region" description="Basic and acidic residues" evidence="4">
    <location>
        <begin position="607"/>
        <end position="616"/>
    </location>
</feature>
<dbReference type="InterPro" id="IPR058240">
    <property type="entry name" value="rSAM_sf"/>
</dbReference>
<dbReference type="SMART" id="SM00306">
    <property type="entry name" value="HintN"/>
    <property type="match status" value="1"/>
</dbReference>
<dbReference type="STRING" id="1271860.SAMN05216174_1011008"/>
<keyword evidence="8" id="KW-1185">Reference proteome</keyword>
<dbReference type="InterPro" id="IPR040086">
    <property type="entry name" value="MJ0683-like"/>
</dbReference>
<dbReference type="CDD" id="cd01335">
    <property type="entry name" value="Radical_SAM"/>
    <property type="match status" value="1"/>
</dbReference>
<dbReference type="InterPro" id="IPR036844">
    <property type="entry name" value="Hint_dom_sf"/>
</dbReference>
<evidence type="ECO:0000256" key="4">
    <source>
        <dbReference type="SAM" id="MobiDB-lite"/>
    </source>
</evidence>
<dbReference type="Gene3D" id="2.170.16.10">
    <property type="entry name" value="Hedgehog/Intein (Hint) domain"/>
    <property type="match status" value="1"/>
</dbReference>
<dbReference type="SUPFAM" id="SSF102114">
    <property type="entry name" value="Radical SAM enzymes"/>
    <property type="match status" value="1"/>
</dbReference>
<dbReference type="PROSITE" id="PS50818">
    <property type="entry name" value="INTEIN_C_TER"/>
    <property type="match status" value="1"/>
</dbReference>
<dbReference type="NCBIfam" id="NF038136">
    <property type="entry name" value="rSAM_Rv_intein"/>
    <property type="match status" value="1"/>
</dbReference>
<sequence>MDRRPAAETGEQALPGLPGLVRSVRTPEFAGIVFHEVLAKSVLNKVPGSSPMPFGWTVNPYRGCSHACSYCLHGDTPILMADGSTKPLAELRVGDRVYGTERRGNYRHYVPTEVLDHWSTVKPAYRVTLAGGTQLIASGDHRFLTERGWKHVAGAMSGPARRPHLTAGNKLMGTGPFAAPPKDTVDYRRGYLCGVARGDGGPPPAPEVGARVAEYLEGDLAVHLPVEWPAAPTDEWRKGLLAGVFDTDGTFSHRILRLPNLGPRTLDAVVEALAAFGFHHAIESRRAPGGKRCVRVDGGLTEHLRLFHLVAPAVTAKRAIDGAAIKSGARLGVASIEPLGLDLPLFDITTGTGDFIANGVVSHNCFARKSHTYLDLDAGHDFDTQIVVKVNAAEVLARQLAAPRWTREHVAMGTNTDPYQRAEGRYRLMPGIIRALAGSGTPFSILTKGTVLSRDLPLLSAVSTEVPVGLGVSIALLDRTLQSSLEPGTASPQARLELVRRITDAGLSCGVFVAPVLPGLSDSVEQLDALLAEIAAAGATGVTVLPLHLRPGAREWFASWLAREHPTLVPLYRRVYGKGTNADIRYRRALGTRVAPLLRRHGLAPKATRDVQKNDRWPGGSLPAGAPEVEVSQEQLTLL</sequence>
<dbReference type="GO" id="GO:0016539">
    <property type="term" value="P:intein-mediated protein splicing"/>
    <property type="evidence" value="ECO:0007669"/>
    <property type="project" value="InterPro"/>
</dbReference>
<dbReference type="SUPFAM" id="SSF51294">
    <property type="entry name" value="Hedgehog/intein (Hint) domain"/>
    <property type="match status" value="1"/>
</dbReference>
<proteinExistence type="predicted"/>
<organism evidence="7 8">
    <name type="scientific">Actinokineospora iranica</name>
    <dbReference type="NCBI Taxonomy" id="1271860"/>
    <lineage>
        <taxon>Bacteria</taxon>
        <taxon>Bacillati</taxon>
        <taxon>Actinomycetota</taxon>
        <taxon>Actinomycetes</taxon>
        <taxon>Pseudonocardiales</taxon>
        <taxon>Pseudonocardiaceae</taxon>
        <taxon>Actinokineospora</taxon>
    </lineage>
</organism>
<name>A0A1G6KND0_9PSEU</name>
<dbReference type="NCBIfam" id="NF038135">
    <property type="entry name" value="rSAM_Rv2578c"/>
    <property type="match status" value="1"/>
</dbReference>
<keyword evidence="3" id="KW-0411">Iron-sulfur</keyword>
<dbReference type="PANTHER" id="PTHR43432:SF3">
    <property type="entry name" value="SLR0285 PROTEIN"/>
    <property type="match status" value="1"/>
</dbReference>
<dbReference type="NCBIfam" id="TIGR01445">
    <property type="entry name" value="intein_Nterm"/>
    <property type="match status" value="1"/>
</dbReference>
<dbReference type="CDD" id="cd00081">
    <property type="entry name" value="Hint"/>
    <property type="match status" value="1"/>
</dbReference>
<dbReference type="PANTHER" id="PTHR43432">
    <property type="entry name" value="SLR0285 PROTEIN"/>
    <property type="match status" value="1"/>
</dbReference>
<feature type="domain" description="Hint" evidence="6">
    <location>
        <begin position="69"/>
        <end position="175"/>
    </location>
</feature>
<reference evidence="8" key="1">
    <citation type="submission" date="2016-10" db="EMBL/GenBank/DDBJ databases">
        <authorList>
            <person name="Varghese N."/>
            <person name="Submissions S."/>
        </authorList>
    </citation>
    <scope>NUCLEOTIDE SEQUENCE [LARGE SCALE GENOMIC DNA]</scope>
    <source>
        <strain evidence="8">IBRC-M 10403</strain>
    </source>
</reference>
<dbReference type="GO" id="GO:0051536">
    <property type="term" value="F:iron-sulfur cluster binding"/>
    <property type="evidence" value="ECO:0007669"/>
    <property type="project" value="UniProtKB-KW"/>
</dbReference>
<dbReference type="InterPro" id="IPR030934">
    <property type="entry name" value="Intein_C"/>
</dbReference>
<dbReference type="SMART" id="SM00305">
    <property type="entry name" value="HintC"/>
    <property type="match status" value="1"/>
</dbReference>
<gene>
    <name evidence="7" type="ORF">SAMN05216174_1011008</name>
</gene>
<evidence type="ECO:0000256" key="3">
    <source>
        <dbReference type="ARBA" id="ARBA00023014"/>
    </source>
</evidence>
<dbReference type="InterPro" id="IPR003587">
    <property type="entry name" value="Hint_dom_N"/>
</dbReference>
<dbReference type="GO" id="GO:0046872">
    <property type="term" value="F:metal ion binding"/>
    <property type="evidence" value="ECO:0007669"/>
    <property type="project" value="UniProtKB-KW"/>
</dbReference>
<dbReference type="InterPro" id="IPR006141">
    <property type="entry name" value="Intein_N"/>
</dbReference>
<evidence type="ECO:0000313" key="8">
    <source>
        <dbReference type="Proteomes" id="UP000199501"/>
    </source>
</evidence>
<dbReference type="NCBIfam" id="TIGR01443">
    <property type="entry name" value="intein_Cterm"/>
    <property type="match status" value="1"/>
</dbReference>
<keyword evidence="2" id="KW-0408">Iron</keyword>
<evidence type="ECO:0000313" key="7">
    <source>
        <dbReference type="EMBL" id="SDC32483.1"/>
    </source>
</evidence>
<dbReference type="InterPro" id="IPR003586">
    <property type="entry name" value="Hint_dom_C"/>
</dbReference>
<protein>
    <submittedName>
        <fullName evidence="7">Intein C-terminal splicing region/intein N-terminal splicing region</fullName>
    </submittedName>
</protein>
<feature type="region of interest" description="Disordered" evidence="4">
    <location>
        <begin position="605"/>
        <end position="626"/>
    </location>
</feature>
<dbReference type="Gene3D" id="3.80.30.30">
    <property type="match status" value="1"/>
</dbReference>
<dbReference type="PROSITE" id="PS50817">
    <property type="entry name" value="INTEIN_N_TER"/>
    <property type="match status" value="1"/>
</dbReference>